<dbReference type="InterPro" id="IPR008271">
    <property type="entry name" value="Ser/Thr_kinase_AS"/>
</dbReference>
<evidence type="ECO:0000256" key="6">
    <source>
        <dbReference type="ARBA" id="ARBA00022777"/>
    </source>
</evidence>
<dbReference type="PROSITE" id="PS00108">
    <property type="entry name" value="PROTEIN_KINASE_ST"/>
    <property type="match status" value="1"/>
</dbReference>
<dbReference type="PANTHER" id="PTHR44899">
    <property type="entry name" value="CAMK FAMILY PROTEIN KINASE"/>
    <property type="match status" value="1"/>
</dbReference>
<evidence type="ECO:0000259" key="11">
    <source>
        <dbReference type="PROSITE" id="PS50011"/>
    </source>
</evidence>
<dbReference type="GO" id="GO:0005524">
    <property type="term" value="F:ATP binding"/>
    <property type="evidence" value="ECO:0007669"/>
    <property type="project" value="UniProtKB-KW"/>
</dbReference>
<evidence type="ECO:0000256" key="4">
    <source>
        <dbReference type="ARBA" id="ARBA00022679"/>
    </source>
</evidence>
<dbReference type="SMART" id="SM00220">
    <property type="entry name" value="S_TKc"/>
    <property type="match status" value="1"/>
</dbReference>
<dbReference type="Ensembl" id="ENSELUT00000013025.3">
    <property type="protein sequence ID" value="ENSELUP00000028581.2"/>
    <property type="gene ID" value="ENSELUG00000005209.3"/>
</dbReference>
<sequence length="534" mass="59721">MELFEKILCLGRGGSAEVFLMKHVKSKRLQAVKRIQSDNSCKTKTKEAILQEAEIIKRLKHPHIVTCSEALFDSNDGYIYIIMDYCDGGTLDDKVKERKTGDYFPEWRIMQWFVQVTMAISFIHSAKILHRDIKTSNMLLTKRGVVKVGDFGISKIMTNTVDMAYTCVGTPSYLSPELCQDLPYSSKSDIWALGCLLYEICSLKPPFAASNLLSLFYKITRGVYIPVPETYPDNITSLVQMLLSRAPEDRPSATTILGMAYVKEHLREFVLLTETRLAVYDNILDARSTNLSGEECLPVCTSGCGNTTDSVSTGTAERNNEIETHQTRQQSSSLQLSNFGEEGMENDEDGTELPPSNAEEEDDDDEAVSVGCRSDYSEDFDDDRSLSSTDERREDEDSSAPVNAVTEDFCMEASVTPEVADYGEYADDFEDEGEEDEDVMMVVRCAHAALQLPAEGDEEEEFQLRDAGGVVVTLKTLRDKCIMEDIGPSLYEEVSEHFVNGLSPEDLQPHFKHALGPDLLETCHLIFTIDREAA</sequence>
<reference evidence="12" key="3">
    <citation type="submission" date="2025-08" db="UniProtKB">
        <authorList>
            <consortium name="Ensembl"/>
        </authorList>
    </citation>
    <scope>IDENTIFICATION</scope>
</reference>
<dbReference type="Gene3D" id="1.10.510.10">
    <property type="entry name" value="Transferase(Phosphotransferase) domain 1"/>
    <property type="match status" value="1"/>
</dbReference>
<evidence type="ECO:0000256" key="9">
    <source>
        <dbReference type="ARBA" id="ARBA00048679"/>
    </source>
</evidence>
<evidence type="ECO:0000313" key="12">
    <source>
        <dbReference type="Ensembl" id="ENSELUP00000028581.2"/>
    </source>
</evidence>
<reference evidence="12" key="2">
    <citation type="submission" date="2020-02" db="EMBL/GenBank/DDBJ databases">
        <title>Esox lucius (northern pike) genome, fEsoLuc1, primary haplotype.</title>
        <authorList>
            <person name="Myers G."/>
            <person name="Karagic N."/>
            <person name="Meyer A."/>
            <person name="Pippel M."/>
            <person name="Reichard M."/>
            <person name="Winkler S."/>
            <person name="Tracey A."/>
            <person name="Sims Y."/>
            <person name="Howe K."/>
            <person name="Rhie A."/>
            <person name="Formenti G."/>
            <person name="Durbin R."/>
            <person name="Fedrigo O."/>
            <person name="Jarvis E.D."/>
        </authorList>
    </citation>
    <scope>NUCLEOTIDE SEQUENCE [LARGE SCALE GENOMIC DNA]</scope>
</reference>
<keyword evidence="6" id="KW-0418">Kinase</keyword>
<dbReference type="OrthoDB" id="248923at2759"/>
<dbReference type="InterPro" id="IPR011009">
    <property type="entry name" value="Kinase-like_dom_sf"/>
</dbReference>
<reference evidence="13" key="1">
    <citation type="journal article" date="2014" name="PLoS ONE">
        <title>The genome and linkage map of the northern pike (Esox lucius): conserved synteny revealed between the salmonid sister group and the Neoteleostei.</title>
        <authorList>
            <person name="Rondeau E.B."/>
            <person name="Minkley D.R."/>
            <person name="Leong J.S."/>
            <person name="Messmer A.M."/>
            <person name="Jantzen J.R."/>
            <person name="von Schalburg K.R."/>
            <person name="Lemon C."/>
            <person name="Bird N.H."/>
            <person name="Koop B.F."/>
        </authorList>
    </citation>
    <scope>NUCLEOTIDE SEQUENCE</scope>
</reference>
<evidence type="ECO:0000256" key="1">
    <source>
        <dbReference type="ARBA" id="ARBA00010886"/>
    </source>
</evidence>
<dbReference type="AlphaFoldDB" id="A0A3P8ZIM6"/>
<protein>
    <recommendedName>
        <fullName evidence="2">non-specific serine/threonine protein kinase</fullName>
        <ecNumber evidence="2">2.7.11.1</ecNumber>
    </recommendedName>
</protein>
<dbReference type="GO" id="GO:0004674">
    <property type="term" value="F:protein serine/threonine kinase activity"/>
    <property type="evidence" value="ECO:0007669"/>
    <property type="project" value="UniProtKB-KW"/>
</dbReference>
<dbReference type="EC" id="2.7.11.1" evidence="2"/>
<keyword evidence="7" id="KW-0067">ATP-binding</keyword>
<organism evidence="12 13">
    <name type="scientific">Esox lucius</name>
    <name type="common">Northern pike</name>
    <dbReference type="NCBI Taxonomy" id="8010"/>
    <lineage>
        <taxon>Eukaryota</taxon>
        <taxon>Metazoa</taxon>
        <taxon>Chordata</taxon>
        <taxon>Craniata</taxon>
        <taxon>Vertebrata</taxon>
        <taxon>Euteleostomi</taxon>
        <taxon>Actinopterygii</taxon>
        <taxon>Neopterygii</taxon>
        <taxon>Teleostei</taxon>
        <taxon>Protacanthopterygii</taxon>
        <taxon>Esociformes</taxon>
        <taxon>Esocidae</taxon>
        <taxon>Esox</taxon>
    </lineage>
</organism>
<feature type="compositionally biased region" description="Acidic residues" evidence="10">
    <location>
        <begin position="342"/>
        <end position="351"/>
    </location>
</feature>
<feature type="compositionally biased region" description="Acidic residues" evidence="10">
    <location>
        <begin position="358"/>
        <end position="367"/>
    </location>
</feature>
<feature type="region of interest" description="Disordered" evidence="10">
    <location>
        <begin position="309"/>
        <end position="405"/>
    </location>
</feature>
<dbReference type="InterPro" id="IPR000719">
    <property type="entry name" value="Prot_kinase_dom"/>
</dbReference>
<dbReference type="Proteomes" id="UP000265140">
    <property type="component" value="Chromosome 4"/>
</dbReference>
<dbReference type="InterPro" id="IPR051131">
    <property type="entry name" value="NEK_Ser/Thr_kinase_NIMA"/>
</dbReference>
<proteinExistence type="inferred from homology"/>
<dbReference type="CDD" id="cd08215">
    <property type="entry name" value="STKc_Nek"/>
    <property type="match status" value="1"/>
</dbReference>
<dbReference type="PROSITE" id="PS50011">
    <property type="entry name" value="PROTEIN_KINASE_DOM"/>
    <property type="match status" value="1"/>
</dbReference>
<feature type="domain" description="Protein kinase" evidence="11">
    <location>
        <begin position="4"/>
        <end position="262"/>
    </location>
</feature>
<evidence type="ECO:0000256" key="2">
    <source>
        <dbReference type="ARBA" id="ARBA00012513"/>
    </source>
</evidence>
<dbReference type="SUPFAM" id="SSF56112">
    <property type="entry name" value="Protein kinase-like (PK-like)"/>
    <property type="match status" value="1"/>
</dbReference>
<keyword evidence="4" id="KW-0808">Transferase</keyword>
<comment type="catalytic activity">
    <reaction evidence="8">
        <text>L-threonyl-[protein] + ATP = O-phospho-L-threonyl-[protein] + ADP + H(+)</text>
        <dbReference type="Rhea" id="RHEA:46608"/>
        <dbReference type="Rhea" id="RHEA-COMP:11060"/>
        <dbReference type="Rhea" id="RHEA-COMP:11605"/>
        <dbReference type="ChEBI" id="CHEBI:15378"/>
        <dbReference type="ChEBI" id="CHEBI:30013"/>
        <dbReference type="ChEBI" id="CHEBI:30616"/>
        <dbReference type="ChEBI" id="CHEBI:61977"/>
        <dbReference type="ChEBI" id="CHEBI:456216"/>
        <dbReference type="EC" id="2.7.11.1"/>
    </reaction>
</comment>
<dbReference type="STRING" id="8010.ENSELUP00000028581"/>
<reference evidence="12" key="4">
    <citation type="submission" date="2025-09" db="UniProtKB">
        <authorList>
            <consortium name="Ensembl"/>
        </authorList>
    </citation>
    <scope>IDENTIFICATION</scope>
</reference>
<dbReference type="PANTHER" id="PTHR44899:SF3">
    <property type="entry name" value="SERINE_THREONINE-PROTEIN KINASE NEK1"/>
    <property type="match status" value="1"/>
</dbReference>
<name>A0A3P8ZIM6_ESOLU</name>
<evidence type="ECO:0000256" key="7">
    <source>
        <dbReference type="ARBA" id="ARBA00022840"/>
    </source>
</evidence>
<evidence type="ECO:0000256" key="10">
    <source>
        <dbReference type="SAM" id="MobiDB-lite"/>
    </source>
</evidence>
<comment type="similarity">
    <text evidence="1">Belongs to the protein kinase superfamily. NEK Ser/Thr protein kinase family. NIMA subfamily.</text>
</comment>
<comment type="catalytic activity">
    <reaction evidence="9">
        <text>L-seryl-[protein] + ATP = O-phospho-L-seryl-[protein] + ADP + H(+)</text>
        <dbReference type="Rhea" id="RHEA:17989"/>
        <dbReference type="Rhea" id="RHEA-COMP:9863"/>
        <dbReference type="Rhea" id="RHEA-COMP:11604"/>
        <dbReference type="ChEBI" id="CHEBI:15378"/>
        <dbReference type="ChEBI" id="CHEBI:29999"/>
        <dbReference type="ChEBI" id="CHEBI:30616"/>
        <dbReference type="ChEBI" id="CHEBI:83421"/>
        <dbReference type="ChEBI" id="CHEBI:456216"/>
        <dbReference type="EC" id="2.7.11.1"/>
    </reaction>
</comment>
<evidence type="ECO:0000256" key="5">
    <source>
        <dbReference type="ARBA" id="ARBA00022741"/>
    </source>
</evidence>
<dbReference type="InParanoid" id="A0A3P8ZIM6"/>
<dbReference type="FunCoup" id="A0A3P8ZIM6">
    <property type="interactions" value="1"/>
</dbReference>
<keyword evidence="3" id="KW-0723">Serine/threonine-protein kinase</keyword>
<keyword evidence="5" id="KW-0547">Nucleotide-binding</keyword>
<keyword evidence="13" id="KW-1185">Reference proteome</keyword>
<dbReference type="Pfam" id="PF00069">
    <property type="entry name" value="Pkinase"/>
    <property type="match status" value="1"/>
</dbReference>
<evidence type="ECO:0000256" key="3">
    <source>
        <dbReference type="ARBA" id="ARBA00022527"/>
    </source>
</evidence>
<dbReference type="OMA" id="IDQETTC"/>
<feature type="compositionally biased region" description="Basic and acidic residues" evidence="10">
    <location>
        <begin position="383"/>
        <end position="392"/>
    </location>
</feature>
<dbReference type="Bgee" id="ENSELUG00000005209">
    <property type="expression patterns" value="Expressed in mesonephros and 9 other cell types or tissues"/>
</dbReference>
<dbReference type="GeneTree" id="ENSGT00940000165959"/>
<evidence type="ECO:0000256" key="8">
    <source>
        <dbReference type="ARBA" id="ARBA00047899"/>
    </source>
</evidence>
<accession>A0A3P8ZIM6</accession>
<evidence type="ECO:0000313" key="13">
    <source>
        <dbReference type="Proteomes" id="UP000265140"/>
    </source>
</evidence>